<sequence>MALLASTSPAVAKMLLRWNFKEGSGLGARGQGIVAPVQLCNTTTGIGYGERSYENGLPGTKPAVQEEWRRRCEELARALRLEEECCFKTLELLLRDMTRDDDARSRAETAEALAAIFKSMKVFQLKRAPGMWKATLPSSTVLYIVERVIKPKMAADAREWTPSWDADCHLWVRPWIPLVGHLPDGLFDAVERKITNHADEYAVISPWKDYMDQTQWDTFTRRHVLPWLTSLVRELMIAPPKQMDPSFHTLMQWAPLVPAKTVVSILEEELFFDRFEDALRHWLQSGAGKPSSKEAVAWCTGWKNLFTPDLLADEGVLARMDAVAALVDTEA</sequence>
<evidence type="ECO:0000259" key="2">
    <source>
        <dbReference type="PROSITE" id="PS50174"/>
    </source>
</evidence>
<dbReference type="InterPro" id="IPR045211">
    <property type="entry name" value="TFP11/STIP/Ntr1"/>
</dbReference>
<evidence type="ECO:0000313" key="3">
    <source>
        <dbReference type="EMBL" id="KAK1629869.1"/>
    </source>
</evidence>
<accession>A0AAD8W158</accession>
<dbReference type="GO" id="GO:0071008">
    <property type="term" value="C:U2-type post-mRNA release spliceosomal complex"/>
    <property type="evidence" value="ECO:0007669"/>
    <property type="project" value="TreeGrafter"/>
</dbReference>
<name>A0AAD8W158_LOLMU</name>
<evidence type="ECO:0000313" key="4">
    <source>
        <dbReference type="Proteomes" id="UP001231189"/>
    </source>
</evidence>
<dbReference type="Pfam" id="PF07842">
    <property type="entry name" value="GCFC"/>
    <property type="match status" value="1"/>
</dbReference>
<dbReference type="InterPro" id="IPR000467">
    <property type="entry name" value="G_patch_dom"/>
</dbReference>
<dbReference type="GO" id="GO:0000390">
    <property type="term" value="P:spliceosomal complex disassembly"/>
    <property type="evidence" value="ECO:0007669"/>
    <property type="project" value="InterPro"/>
</dbReference>
<reference evidence="3" key="1">
    <citation type="submission" date="2023-07" db="EMBL/GenBank/DDBJ databases">
        <title>A chromosome-level genome assembly of Lolium multiflorum.</title>
        <authorList>
            <person name="Chen Y."/>
            <person name="Copetti D."/>
            <person name="Kolliker R."/>
            <person name="Studer B."/>
        </authorList>
    </citation>
    <scope>NUCLEOTIDE SEQUENCE</scope>
    <source>
        <strain evidence="3">02402/16</strain>
        <tissue evidence="3">Leaf</tissue>
    </source>
</reference>
<comment type="similarity">
    <text evidence="1">Belongs to the TFP11/STIP family.</text>
</comment>
<dbReference type="GO" id="GO:0003676">
    <property type="term" value="F:nucleic acid binding"/>
    <property type="evidence" value="ECO:0007669"/>
    <property type="project" value="InterPro"/>
</dbReference>
<dbReference type="PANTHER" id="PTHR23329:SF16">
    <property type="entry name" value="G-PATCH DOMAIN-CONTAINING PROTEIN"/>
    <property type="match status" value="1"/>
</dbReference>
<dbReference type="InterPro" id="IPR022783">
    <property type="entry name" value="GCFC_dom"/>
</dbReference>
<dbReference type="PROSITE" id="PS50174">
    <property type="entry name" value="G_PATCH"/>
    <property type="match status" value="1"/>
</dbReference>
<protein>
    <recommendedName>
        <fullName evidence="2">G-patch domain-containing protein</fullName>
    </recommendedName>
</protein>
<dbReference type="SMART" id="SM00443">
    <property type="entry name" value="G_patch"/>
    <property type="match status" value="1"/>
</dbReference>
<evidence type="ECO:0000256" key="1">
    <source>
        <dbReference type="ARBA" id="ARBA00010900"/>
    </source>
</evidence>
<comment type="caution">
    <text evidence="3">The sequence shown here is derived from an EMBL/GenBank/DDBJ whole genome shotgun (WGS) entry which is preliminary data.</text>
</comment>
<keyword evidence="4" id="KW-1185">Reference proteome</keyword>
<dbReference type="Pfam" id="PF01585">
    <property type="entry name" value="G-patch"/>
    <property type="match status" value="1"/>
</dbReference>
<dbReference type="AlphaFoldDB" id="A0AAD8W158"/>
<gene>
    <name evidence="3" type="ORF">QYE76_004184</name>
</gene>
<dbReference type="EMBL" id="JAUUTY010000005">
    <property type="protein sequence ID" value="KAK1629869.1"/>
    <property type="molecule type" value="Genomic_DNA"/>
</dbReference>
<organism evidence="3 4">
    <name type="scientific">Lolium multiflorum</name>
    <name type="common">Italian ryegrass</name>
    <name type="synonym">Lolium perenne subsp. multiflorum</name>
    <dbReference type="NCBI Taxonomy" id="4521"/>
    <lineage>
        <taxon>Eukaryota</taxon>
        <taxon>Viridiplantae</taxon>
        <taxon>Streptophyta</taxon>
        <taxon>Embryophyta</taxon>
        <taxon>Tracheophyta</taxon>
        <taxon>Spermatophyta</taxon>
        <taxon>Magnoliopsida</taxon>
        <taxon>Liliopsida</taxon>
        <taxon>Poales</taxon>
        <taxon>Poaceae</taxon>
        <taxon>BOP clade</taxon>
        <taxon>Pooideae</taxon>
        <taxon>Poodae</taxon>
        <taxon>Poeae</taxon>
        <taxon>Poeae Chloroplast Group 2 (Poeae type)</taxon>
        <taxon>Loliodinae</taxon>
        <taxon>Loliinae</taxon>
        <taxon>Lolium</taxon>
    </lineage>
</organism>
<proteinExistence type="inferred from homology"/>
<dbReference type="PANTHER" id="PTHR23329">
    <property type="entry name" value="TUFTELIN-INTERACTING PROTEIN 11-RELATED"/>
    <property type="match status" value="1"/>
</dbReference>
<feature type="domain" description="G-patch" evidence="2">
    <location>
        <begin position="7"/>
        <end position="53"/>
    </location>
</feature>
<dbReference type="Proteomes" id="UP001231189">
    <property type="component" value="Unassembled WGS sequence"/>
</dbReference>